<reference evidence="1 2" key="1">
    <citation type="submission" date="2024-03" db="EMBL/GenBank/DDBJ databases">
        <title>Human intestinal bacterial collection.</title>
        <authorList>
            <person name="Pauvert C."/>
            <person name="Hitch T.C.A."/>
            <person name="Clavel T."/>
        </authorList>
    </citation>
    <scope>NUCLEOTIDE SEQUENCE [LARGE SCALE GENOMIC DNA]</scope>
    <source>
        <strain evidence="1 2">CLA-AA-H81</strain>
    </source>
</reference>
<dbReference type="Pfam" id="PF09709">
    <property type="entry name" value="Cas_Csd1"/>
    <property type="match status" value="1"/>
</dbReference>
<dbReference type="CDD" id="cd09757">
    <property type="entry name" value="Cas8c_I-C"/>
    <property type="match status" value="1"/>
</dbReference>
<evidence type="ECO:0000313" key="2">
    <source>
        <dbReference type="Proteomes" id="UP001433088"/>
    </source>
</evidence>
<protein>
    <submittedName>
        <fullName evidence="1">Type I-C CRISPR-associated protein Cas8c/Csd1</fullName>
    </submittedName>
</protein>
<keyword evidence="2" id="KW-1185">Reference proteome</keyword>
<proteinExistence type="predicted"/>
<dbReference type="Proteomes" id="UP001433088">
    <property type="component" value="Unassembled WGS sequence"/>
</dbReference>
<evidence type="ECO:0000313" key="1">
    <source>
        <dbReference type="EMBL" id="MEQ2422730.1"/>
    </source>
</evidence>
<accession>A0ABV1CY78</accession>
<dbReference type="NCBIfam" id="TIGR01863">
    <property type="entry name" value="cas_Csd1"/>
    <property type="match status" value="1"/>
</dbReference>
<organism evidence="1 2">
    <name type="scientific">Megasphaera intestinihominis</name>
    <dbReference type="NCBI Taxonomy" id="3133159"/>
    <lineage>
        <taxon>Bacteria</taxon>
        <taxon>Bacillati</taxon>
        <taxon>Bacillota</taxon>
        <taxon>Negativicutes</taxon>
        <taxon>Veillonellales</taxon>
        <taxon>Veillonellaceae</taxon>
        <taxon>Megasphaera</taxon>
    </lineage>
</organism>
<dbReference type="InterPro" id="IPR010144">
    <property type="entry name" value="CRISPR-assoc_prot_Csd1-typ"/>
</dbReference>
<gene>
    <name evidence="1" type="primary">cas8c</name>
    <name evidence="1" type="ORF">WMO23_08335</name>
</gene>
<dbReference type="RefSeq" id="WP_020310786.1">
    <property type="nucleotide sequence ID" value="NZ_JBBMEU010000048.1"/>
</dbReference>
<name>A0ABV1CY78_9FIRM</name>
<dbReference type="EMBL" id="JBBMEU010000048">
    <property type="protein sequence ID" value="MEQ2422730.1"/>
    <property type="molecule type" value="Genomic_DNA"/>
</dbReference>
<comment type="caution">
    <text evidence="1">The sequence shown here is derived from an EMBL/GenBank/DDBJ whole genome shotgun (WGS) entry which is preliminary data.</text>
</comment>
<sequence>MILQSLVDYYETLARQGAIAKPGWGNYKISYAVNLNQQGEVIGILSLEKEVMRGKKKVSVPTTHMLPEGVKKSSGIRPQFLWANAAYCLGLPKENKTADITGDAATKWEKDKKRSVACFETMKQYHLDILEAVHTPSAAALKRFFTTWNPETAENHSVLKPYLTTNLLTANVMYAVEGVFVQDDETIRSAWDAHYNQPSDDAVKGQCLVTGKIGPIARIHPNIKGVRGAQSSGASLVSFNAEAFESYGHSKGQCYNAPVSEHAAFAYTTVLNQLIADEKHCKVIGNTTVVYWAANGEEAYQDLLHSAVFEDDDTIDDETLDALFSHIQKGMPFDFQGVPIHPDTPFYILGLSPNAARLSVRFFLQDTFGHFIDHVRKHYERLEIVMPQQYRAYLPLGRLLGVTVNPKRKDTKGKPDKKYEKASPLLAGAVMRSILSDTPYPQALYNHVMLRVKADQDDKDKHIYKITAEKAAIIKACLLKNFPKGETITVALNEESTNTAYVLGRLFSVLEQIQEKAHEKDNGRGKVPDSEKNRKGINSTIKDRFFNSAAATPGWVFPILLKMANHHLRKLNDRKGLKIELEKMVTELEGKIEMNGQPIPARMNLTDQGLFILGYYHQTQKRYVKKEEK</sequence>